<evidence type="ECO:0000313" key="3">
    <source>
        <dbReference type="Proteomes" id="UP000789342"/>
    </source>
</evidence>
<keyword evidence="3" id="KW-1185">Reference proteome</keyword>
<dbReference type="OrthoDB" id="10472033at2759"/>
<feature type="signal peptide" evidence="1">
    <location>
        <begin position="1"/>
        <end position="19"/>
    </location>
</feature>
<sequence length="328" mass="35723">MKFHYIVSFTLATLTVVNSLPNTNFLARNPCDTAACLPNFFPACGGGICSGPKLIGDASCCSNTDYESACCDNHALECCDENEQQVAFCSQNENSNLLVCKREEPRVIFQRSPMYYSAANEGNNEVQRANCCDKGVGECSEQSHQTQVSNENGQDFVAVNRKRCKTGNAGMREQKRLYLNSDCCSENSFSKEAIGNHNMAEMDNNESEMESCNAYMNNHNVILRRYFDNGNPYESGIPRKRGLHLLRRSFLGGSAPCGSPAPCGFHAPCGSPAPCGFHAPCGSPASCEIPSVGNCCSAPHLMNQGIQSDQQLCQADCCDHAYEEQDSS</sequence>
<gene>
    <name evidence="2" type="ORF">AMORRO_LOCUS13380</name>
</gene>
<dbReference type="EMBL" id="CAJVPV010022705">
    <property type="protein sequence ID" value="CAG8721644.1"/>
    <property type="molecule type" value="Genomic_DNA"/>
</dbReference>
<dbReference type="Proteomes" id="UP000789342">
    <property type="component" value="Unassembled WGS sequence"/>
</dbReference>
<proteinExistence type="predicted"/>
<reference evidence="2" key="1">
    <citation type="submission" date="2021-06" db="EMBL/GenBank/DDBJ databases">
        <authorList>
            <person name="Kallberg Y."/>
            <person name="Tangrot J."/>
            <person name="Rosling A."/>
        </authorList>
    </citation>
    <scope>NUCLEOTIDE SEQUENCE</scope>
    <source>
        <strain evidence="2">CL551</strain>
    </source>
</reference>
<feature type="non-terminal residue" evidence="2">
    <location>
        <position position="328"/>
    </location>
</feature>
<evidence type="ECO:0000313" key="2">
    <source>
        <dbReference type="EMBL" id="CAG8721644.1"/>
    </source>
</evidence>
<feature type="chain" id="PRO_5040288865" evidence="1">
    <location>
        <begin position="20"/>
        <end position="328"/>
    </location>
</feature>
<dbReference type="AlphaFoldDB" id="A0A9N9I5N8"/>
<evidence type="ECO:0000256" key="1">
    <source>
        <dbReference type="SAM" id="SignalP"/>
    </source>
</evidence>
<name>A0A9N9I5N8_9GLOM</name>
<accession>A0A9N9I5N8</accession>
<organism evidence="2 3">
    <name type="scientific">Acaulospora morrowiae</name>
    <dbReference type="NCBI Taxonomy" id="94023"/>
    <lineage>
        <taxon>Eukaryota</taxon>
        <taxon>Fungi</taxon>
        <taxon>Fungi incertae sedis</taxon>
        <taxon>Mucoromycota</taxon>
        <taxon>Glomeromycotina</taxon>
        <taxon>Glomeromycetes</taxon>
        <taxon>Diversisporales</taxon>
        <taxon>Acaulosporaceae</taxon>
        <taxon>Acaulospora</taxon>
    </lineage>
</organism>
<comment type="caution">
    <text evidence="2">The sequence shown here is derived from an EMBL/GenBank/DDBJ whole genome shotgun (WGS) entry which is preliminary data.</text>
</comment>
<protein>
    <submittedName>
        <fullName evidence="2">8425_t:CDS:1</fullName>
    </submittedName>
</protein>
<keyword evidence="1" id="KW-0732">Signal</keyword>